<dbReference type="GO" id="GO:0004322">
    <property type="term" value="F:ferroxidase activity"/>
    <property type="evidence" value="ECO:0007669"/>
    <property type="project" value="UniProtKB-ARBA"/>
</dbReference>
<dbReference type="RefSeq" id="WP_006159487.1">
    <property type="nucleotide sequence ID" value="NZ_CP010536.1"/>
</dbReference>
<keyword evidence="3 7" id="KW-0409">Iron storage</keyword>
<keyword evidence="6 7" id="KW-0408">Iron</keyword>
<feature type="binding site" evidence="8">
    <location>
        <position position="18"/>
    </location>
    <ligand>
        <name>Fe cation</name>
        <dbReference type="ChEBI" id="CHEBI:24875"/>
        <label>1</label>
    </ligand>
</feature>
<dbReference type="GO" id="GO:0006879">
    <property type="term" value="P:intracellular iron ion homeostasis"/>
    <property type="evidence" value="ECO:0007669"/>
    <property type="project" value="UniProtKB-KW"/>
</dbReference>
<comment type="cofactor">
    <cofactor evidence="1">
        <name>heme b</name>
        <dbReference type="ChEBI" id="CHEBI:60344"/>
    </cofactor>
</comment>
<feature type="domain" description="Ferritin-like diiron" evidence="10">
    <location>
        <begin position="1"/>
        <end position="145"/>
    </location>
</feature>
<dbReference type="InterPro" id="IPR012347">
    <property type="entry name" value="Ferritin-like"/>
</dbReference>
<protein>
    <recommendedName>
        <fullName evidence="7 9">Bacterioferritin</fullName>
    </recommendedName>
</protein>
<dbReference type="PANTHER" id="PTHR30295:SF0">
    <property type="entry name" value="BACTERIOFERRITIN"/>
    <property type="match status" value="1"/>
</dbReference>
<keyword evidence="5 7" id="KW-0479">Metal-binding</keyword>
<dbReference type="InterPro" id="IPR008331">
    <property type="entry name" value="Ferritin_DPS_dom"/>
</dbReference>
<feature type="binding site" evidence="8">
    <location>
        <position position="130"/>
    </location>
    <ligand>
        <name>Fe cation</name>
        <dbReference type="ChEBI" id="CHEBI:24875"/>
        <label>2</label>
    </ligand>
</feature>
<evidence type="ECO:0000256" key="1">
    <source>
        <dbReference type="ARBA" id="ARBA00001970"/>
    </source>
</evidence>
<dbReference type="OrthoDB" id="9800505at2"/>
<evidence type="ECO:0000256" key="7">
    <source>
        <dbReference type="PIRNR" id="PIRNR002560"/>
    </source>
</evidence>
<dbReference type="PROSITE" id="PS50905">
    <property type="entry name" value="FERRITIN_LIKE"/>
    <property type="match status" value="1"/>
</dbReference>
<dbReference type="PROSITE" id="PS00549">
    <property type="entry name" value="BACTERIOFERRITIN"/>
    <property type="match status" value="1"/>
</dbReference>
<evidence type="ECO:0000313" key="14">
    <source>
        <dbReference type="Proteomes" id="UP000397656"/>
    </source>
</evidence>
<evidence type="ECO:0000259" key="10">
    <source>
        <dbReference type="PROSITE" id="PS50905"/>
    </source>
</evidence>
<evidence type="ECO:0000256" key="2">
    <source>
        <dbReference type="ARBA" id="ARBA00008093"/>
    </source>
</evidence>
<name>A0A0C4YB41_9BURK</name>
<evidence type="ECO:0000256" key="3">
    <source>
        <dbReference type="ARBA" id="ARBA00022434"/>
    </source>
</evidence>
<dbReference type="Proteomes" id="UP000397656">
    <property type="component" value="Chromosome 1"/>
</dbReference>
<evidence type="ECO:0000313" key="12">
    <source>
        <dbReference type="EMBL" id="QOT76900.1"/>
    </source>
</evidence>
<dbReference type="GeneID" id="98399657"/>
<dbReference type="InterPro" id="IPR002024">
    <property type="entry name" value="Bacterioferritin"/>
</dbReference>
<dbReference type="InterPro" id="IPR009040">
    <property type="entry name" value="Ferritin-like_diiron"/>
</dbReference>
<dbReference type="PANTHER" id="PTHR30295">
    <property type="entry name" value="BACTERIOFERRITIN"/>
    <property type="match status" value="1"/>
</dbReference>
<proteinExistence type="inferred from homology"/>
<evidence type="ECO:0000256" key="4">
    <source>
        <dbReference type="ARBA" id="ARBA00022617"/>
    </source>
</evidence>
<dbReference type="GO" id="GO:0006826">
    <property type="term" value="P:iron ion transport"/>
    <property type="evidence" value="ECO:0007669"/>
    <property type="project" value="InterPro"/>
</dbReference>
<feature type="binding site" evidence="8">
    <location>
        <position position="128"/>
    </location>
    <ligand>
        <name>Fe cation</name>
        <dbReference type="ChEBI" id="CHEBI:24875"/>
        <label>2</label>
    </ligand>
</feature>
<dbReference type="NCBIfam" id="TIGR00754">
    <property type="entry name" value="bfr"/>
    <property type="match status" value="1"/>
</dbReference>
<evidence type="ECO:0000256" key="5">
    <source>
        <dbReference type="ARBA" id="ARBA00022723"/>
    </source>
</evidence>
<dbReference type="Gene3D" id="1.20.1260.10">
    <property type="match status" value="1"/>
</dbReference>
<evidence type="ECO:0000256" key="9">
    <source>
        <dbReference type="RuleBase" id="RU000623"/>
    </source>
</evidence>
<evidence type="ECO:0000313" key="13">
    <source>
        <dbReference type="Proteomes" id="UP000031843"/>
    </source>
</evidence>
<dbReference type="STRING" id="68895.RR42_m0367"/>
<dbReference type="AlphaFoldDB" id="A0A0C4YB41"/>
<dbReference type="Proteomes" id="UP000031843">
    <property type="component" value="Chromosome main"/>
</dbReference>
<dbReference type="FunFam" id="1.20.1260.10:FF:000005">
    <property type="entry name" value="Bacterioferritin"/>
    <property type="match status" value="1"/>
</dbReference>
<feature type="binding site" evidence="8">
    <location>
        <position position="51"/>
    </location>
    <ligand>
        <name>Fe cation</name>
        <dbReference type="ChEBI" id="CHEBI:24875"/>
        <label>1</label>
    </ligand>
</feature>
<dbReference type="GO" id="GO:0140315">
    <property type="term" value="F:iron ion sequestering activity"/>
    <property type="evidence" value="ECO:0007669"/>
    <property type="project" value="UniProtKB-ARBA"/>
</dbReference>
<dbReference type="SUPFAM" id="SSF47240">
    <property type="entry name" value="Ferritin-like"/>
    <property type="match status" value="1"/>
</dbReference>
<feature type="binding site" evidence="8">
    <location>
        <position position="51"/>
    </location>
    <ligand>
        <name>Fe cation</name>
        <dbReference type="ChEBI" id="CHEBI:24875"/>
        <label>2</label>
    </ligand>
</feature>
<comment type="function">
    <text evidence="9">Iron-storage protein.</text>
</comment>
<dbReference type="GO" id="GO:0008199">
    <property type="term" value="F:ferric iron binding"/>
    <property type="evidence" value="ECO:0007669"/>
    <property type="project" value="InterPro"/>
</dbReference>
<accession>A0A0C4YB41</accession>
<dbReference type="Pfam" id="PF00210">
    <property type="entry name" value="Ferritin"/>
    <property type="match status" value="1"/>
</dbReference>
<dbReference type="EMBL" id="CP010536">
    <property type="protein sequence ID" value="AJG17781.1"/>
    <property type="molecule type" value="Genomic_DNA"/>
</dbReference>
<feature type="binding site" evidence="8">
    <location>
        <position position="128"/>
    </location>
    <ligand>
        <name>Fe cation</name>
        <dbReference type="ChEBI" id="CHEBI:24875"/>
        <label>1</label>
    </ligand>
</feature>
<evidence type="ECO:0000256" key="8">
    <source>
        <dbReference type="PIRSR" id="PIRSR002560-1"/>
    </source>
</evidence>
<dbReference type="PIRSF" id="PIRSF002560">
    <property type="entry name" value="Bacterioferritin"/>
    <property type="match status" value="1"/>
</dbReference>
<dbReference type="EMBL" id="CP062803">
    <property type="protein sequence ID" value="QOT76900.1"/>
    <property type="molecule type" value="Genomic_DNA"/>
</dbReference>
<dbReference type="PRINTS" id="PR00601">
    <property type="entry name" value="BACFERRITIN"/>
</dbReference>
<gene>
    <name evidence="12" type="primary">bfr</name>
    <name evidence="12" type="ORF">F7R26_002015</name>
    <name evidence="11" type="ORF">RR42_m0367</name>
</gene>
<dbReference type="KEGG" id="cbw:RR42_m0367"/>
<evidence type="ECO:0000313" key="11">
    <source>
        <dbReference type="EMBL" id="AJG17781.1"/>
    </source>
</evidence>
<feature type="binding site" description="axial binding residue" evidence="8">
    <location>
        <position position="52"/>
    </location>
    <ligand>
        <name>heme b</name>
        <dbReference type="ChEBI" id="CHEBI:60344"/>
        <note>ligand shared between dimeric partners</note>
    </ligand>
    <ligandPart>
        <name>Fe</name>
        <dbReference type="ChEBI" id="CHEBI:18248"/>
    </ligandPart>
</feature>
<reference evidence="11 13" key="1">
    <citation type="journal article" date="2015" name="Genome Announc.">
        <title>Complete Genome Sequence of Cupriavidus basilensis 4G11, Isolated from the Oak Ridge Field Research Center Site.</title>
        <authorList>
            <person name="Ray J."/>
            <person name="Waters R.J."/>
            <person name="Skerker J.M."/>
            <person name="Kuehl J.V."/>
            <person name="Price M.N."/>
            <person name="Huang J."/>
            <person name="Chakraborty R."/>
            <person name="Arkin A.P."/>
            <person name="Deutschbauer A."/>
        </authorList>
    </citation>
    <scope>NUCLEOTIDE SEQUENCE [LARGE SCALE GENOMIC DNA]</scope>
    <source>
        <strain evidence="11">4G11</strain>
    </source>
</reference>
<organism evidence="11 13">
    <name type="scientific">Cupriavidus basilensis</name>
    <dbReference type="NCBI Taxonomy" id="68895"/>
    <lineage>
        <taxon>Bacteria</taxon>
        <taxon>Pseudomonadati</taxon>
        <taxon>Pseudomonadota</taxon>
        <taxon>Betaproteobacteria</taxon>
        <taxon>Burkholderiales</taxon>
        <taxon>Burkholderiaceae</taxon>
        <taxon>Cupriavidus</taxon>
    </lineage>
</organism>
<comment type="similarity">
    <text evidence="2 7 9">Belongs to the bacterioferritin family.</text>
</comment>
<feature type="binding site" evidence="8">
    <location>
        <position position="54"/>
    </location>
    <ligand>
        <name>Fe cation</name>
        <dbReference type="ChEBI" id="CHEBI:24875"/>
        <label>1</label>
    </ligand>
</feature>
<evidence type="ECO:0000256" key="6">
    <source>
        <dbReference type="ARBA" id="ARBA00023004"/>
    </source>
</evidence>
<reference evidence="12 14" key="2">
    <citation type="submission" date="2020-10" db="EMBL/GenBank/DDBJ databases">
        <title>Complete genome sequence of Cupriavidus basilensis CCUG 49340T.</title>
        <authorList>
            <person name="Salva-Serra F."/>
            <person name="Donoso R.A."/>
            <person name="Cho K.H."/>
            <person name="Yoo J.A."/>
            <person name="Lee K."/>
            <person name="Yoon S.-H."/>
            <person name="Perez-Pantoja D."/>
            <person name="Moore E.R.B."/>
        </authorList>
    </citation>
    <scope>NUCLEOTIDE SEQUENCE [LARGE SCALE GENOMIC DNA]</scope>
    <source>
        <strain evidence="14">CCUG 49340</strain>
        <strain evidence="12">DSM 11853</strain>
    </source>
</reference>
<feature type="binding site" evidence="8">
    <location>
        <position position="94"/>
    </location>
    <ligand>
        <name>Fe cation</name>
        <dbReference type="ChEBI" id="CHEBI:24875"/>
        <label>2</label>
    </ligand>
</feature>
<dbReference type="InterPro" id="IPR009078">
    <property type="entry name" value="Ferritin-like_SF"/>
</dbReference>
<sequence>MKGDKKVIQHLNAQLKNELTAINQYFLHARMYRHWGLKKLGDIEYKESIGEMKHADRLIDRILMLDGLPNLQDLNKLLLGEDTPEMLKCDLKLEQGAHATVKEGITYCESVGDYVSREILVEILTDTEEHIEFLETQLDLIDKVGLPNYLQSQMEPGEQ</sequence>
<keyword evidence="13" id="KW-1185">Reference proteome</keyword>
<dbReference type="GO" id="GO:0020037">
    <property type="term" value="F:heme binding"/>
    <property type="evidence" value="ECO:0007669"/>
    <property type="project" value="TreeGrafter"/>
</dbReference>
<dbReference type="CDD" id="cd00907">
    <property type="entry name" value="Bacterioferritin"/>
    <property type="match status" value="1"/>
</dbReference>
<dbReference type="GO" id="GO:0005829">
    <property type="term" value="C:cytosol"/>
    <property type="evidence" value="ECO:0007669"/>
    <property type="project" value="TreeGrafter"/>
</dbReference>
<keyword evidence="4 9" id="KW-0349">Heme</keyword>